<sequence length="143" mass="15462">MTFYYSKSMNGFYDDDTKGNLYCVALTDEQYSALLEGLASGKVLSSDADGNPALQAPPPLTPEQIQIFNAQQRDALLAVAAVRIAPLQDAVDLDQATSDEIALLKAWKQYRVAVNRTDLTLAQPAWPEVPASQAPYAGLVATK</sequence>
<name>A0A2N8KM43_9BURK</name>
<dbReference type="EMBL" id="POQS01000002">
    <property type="protein sequence ID" value="PND34520.1"/>
    <property type="molecule type" value="Genomic_DNA"/>
</dbReference>
<accession>A0A2N8KM43</accession>
<proteinExistence type="predicted"/>
<dbReference type="Proteomes" id="UP000235994">
    <property type="component" value="Unassembled WGS sequence"/>
</dbReference>
<gene>
    <name evidence="1" type="ORF">C1I89_10060</name>
</gene>
<protein>
    <submittedName>
        <fullName evidence="1">Tail assembly chaperone</fullName>
    </submittedName>
</protein>
<evidence type="ECO:0000313" key="2">
    <source>
        <dbReference type="Proteomes" id="UP000235994"/>
    </source>
</evidence>
<dbReference type="Pfam" id="PF02413">
    <property type="entry name" value="Caudo_TAP"/>
    <property type="match status" value="1"/>
</dbReference>
<dbReference type="InterPro" id="IPR003458">
    <property type="entry name" value="Phage_T4_Gp38_tail_assem"/>
</dbReference>
<dbReference type="AlphaFoldDB" id="A0A2N8KM43"/>
<reference evidence="1 2" key="1">
    <citation type="submission" date="2018-01" db="EMBL/GenBank/DDBJ databases">
        <title>The draft genome of an aniline degradation strain ANB-1.</title>
        <authorList>
            <person name="Zhang L."/>
            <person name="Jiang J."/>
        </authorList>
    </citation>
    <scope>NUCLEOTIDE SEQUENCE [LARGE SCALE GENOMIC DNA]</scope>
    <source>
        <strain evidence="1 2">ANB-1</strain>
    </source>
</reference>
<comment type="caution">
    <text evidence="1">The sequence shown here is derived from an EMBL/GenBank/DDBJ whole genome shotgun (WGS) entry which is preliminary data.</text>
</comment>
<dbReference type="RefSeq" id="WP_102772585.1">
    <property type="nucleotide sequence ID" value="NZ_POQS01000002.1"/>
</dbReference>
<evidence type="ECO:0000313" key="1">
    <source>
        <dbReference type="EMBL" id="PND34520.1"/>
    </source>
</evidence>
<organism evidence="1 2">
    <name type="scientific">Achromobacter pulmonis</name>
    <dbReference type="NCBI Taxonomy" id="1389932"/>
    <lineage>
        <taxon>Bacteria</taxon>
        <taxon>Pseudomonadati</taxon>
        <taxon>Pseudomonadota</taxon>
        <taxon>Betaproteobacteria</taxon>
        <taxon>Burkholderiales</taxon>
        <taxon>Alcaligenaceae</taxon>
        <taxon>Achromobacter</taxon>
    </lineage>
</organism>
<keyword evidence="2" id="KW-1185">Reference proteome</keyword>